<dbReference type="PATRIC" id="fig|579748.3.peg.2611"/>
<dbReference type="InterPro" id="IPR038515">
    <property type="entry name" value="CpxA_peri_sf"/>
</dbReference>
<dbReference type="Pfam" id="PF00672">
    <property type="entry name" value="HAMP"/>
    <property type="match status" value="1"/>
</dbReference>
<feature type="transmembrane region" description="Helical" evidence="14">
    <location>
        <begin position="172"/>
        <end position="191"/>
    </location>
</feature>
<evidence type="ECO:0000256" key="13">
    <source>
        <dbReference type="ARBA" id="ARBA00023136"/>
    </source>
</evidence>
<dbReference type="InterPro" id="IPR036097">
    <property type="entry name" value="HisK_dim/P_sf"/>
</dbReference>
<dbReference type="SMART" id="SM00304">
    <property type="entry name" value="HAMP"/>
    <property type="match status" value="1"/>
</dbReference>
<evidence type="ECO:0000256" key="7">
    <source>
        <dbReference type="ARBA" id="ARBA00022692"/>
    </source>
</evidence>
<feature type="transmembrane region" description="Helical" evidence="14">
    <location>
        <begin position="12"/>
        <end position="31"/>
    </location>
</feature>
<evidence type="ECO:0000313" key="18">
    <source>
        <dbReference type="Proteomes" id="UP000033673"/>
    </source>
</evidence>
<dbReference type="NCBIfam" id="NF007007">
    <property type="entry name" value="PRK09470.1"/>
    <property type="match status" value="1"/>
</dbReference>
<dbReference type="InterPro" id="IPR004358">
    <property type="entry name" value="Sig_transdc_His_kin-like_C"/>
</dbReference>
<keyword evidence="8" id="KW-0547">Nucleotide-binding</keyword>
<dbReference type="InterPro" id="IPR032404">
    <property type="entry name" value="CpxA_peri"/>
</dbReference>
<evidence type="ECO:0000256" key="12">
    <source>
        <dbReference type="ARBA" id="ARBA00023012"/>
    </source>
</evidence>
<evidence type="ECO:0000259" key="15">
    <source>
        <dbReference type="PROSITE" id="PS50109"/>
    </source>
</evidence>
<keyword evidence="12" id="KW-0902">Two-component regulatory system</keyword>
<reference evidence="17 18" key="1">
    <citation type="journal article" date="2015" name="BMC Genomics">
        <title>Genome mining reveals unlocked bioactive potential of marine Gram-negative bacteria.</title>
        <authorList>
            <person name="Machado H."/>
            <person name="Sonnenschein E.C."/>
            <person name="Melchiorsen J."/>
            <person name="Gram L."/>
        </authorList>
    </citation>
    <scope>NUCLEOTIDE SEQUENCE [LARGE SCALE GENOMIC DNA]</scope>
    <source>
        <strain evidence="17 18">S2757</strain>
    </source>
</reference>
<comment type="catalytic activity">
    <reaction evidence="1">
        <text>ATP + protein L-histidine = ADP + protein N-phospho-L-histidine.</text>
        <dbReference type="EC" id="2.7.13.3"/>
    </reaction>
</comment>
<dbReference type="PANTHER" id="PTHR45528">
    <property type="entry name" value="SENSOR HISTIDINE KINASE CPXA"/>
    <property type="match status" value="1"/>
</dbReference>
<name>A0A0F4NHS6_9VIBR</name>
<evidence type="ECO:0000256" key="6">
    <source>
        <dbReference type="ARBA" id="ARBA00022679"/>
    </source>
</evidence>
<dbReference type="PANTHER" id="PTHR45528:SF1">
    <property type="entry name" value="SENSOR HISTIDINE KINASE CPXA"/>
    <property type="match status" value="1"/>
</dbReference>
<evidence type="ECO:0000256" key="8">
    <source>
        <dbReference type="ARBA" id="ARBA00022741"/>
    </source>
</evidence>
<evidence type="ECO:0000256" key="3">
    <source>
        <dbReference type="ARBA" id="ARBA00012438"/>
    </source>
</evidence>
<dbReference type="Gene3D" id="3.30.450.210">
    <property type="entry name" value="Two-component sensor protein CpxA, periplasmic domain"/>
    <property type="match status" value="1"/>
</dbReference>
<dbReference type="PROSITE" id="PS50885">
    <property type="entry name" value="HAMP"/>
    <property type="match status" value="1"/>
</dbReference>
<evidence type="ECO:0000256" key="11">
    <source>
        <dbReference type="ARBA" id="ARBA00022989"/>
    </source>
</evidence>
<proteinExistence type="predicted"/>
<keyword evidence="5" id="KW-0597">Phosphoprotein</keyword>
<dbReference type="RefSeq" id="WP_045956096.1">
    <property type="nucleotide sequence ID" value="NZ_JXXV01000019.1"/>
</dbReference>
<evidence type="ECO:0000313" key="17">
    <source>
        <dbReference type="EMBL" id="KJY82657.1"/>
    </source>
</evidence>
<dbReference type="EC" id="2.7.13.3" evidence="3"/>
<dbReference type="InterPro" id="IPR003661">
    <property type="entry name" value="HisK_dim/P_dom"/>
</dbReference>
<dbReference type="PRINTS" id="PR00344">
    <property type="entry name" value="BCTRLSENSOR"/>
</dbReference>
<evidence type="ECO:0000256" key="9">
    <source>
        <dbReference type="ARBA" id="ARBA00022777"/>
    </source>
</evidence>
<dbReference type="GO" id="GO:0005886">
    <property type="term" value="C:plasma membrane"/>
    <property type="evidence" value="ECO:0007669"/>
    <property type="project" value="UniProtKB-SubCell"/>
</dbReference>
<dbReference type="SUPFAM" id="SSF47384">
    <property type="entry name" value="Homodimeric domain of signal transducing histidine kinase"/>
    <property type="match status" value="1"/>
</dbReference>
<keyword evidence="4" id="KW-1003">Cell membrane</keyword>
<dbReference type="Pfam" id="PF02518">
    <property type="entry name" value="HATPase_c"/>
    <property type="match status" value="1"/>
</dbReference>
<dbReference type="InterPro" id="IPR003594">
    <property type="entry name" value="HATPase_dom"/>
</dbReference>
<keyword evidence="6" id="KW-0808">Transferase</keyword>
<feature type="domain" description="Histidine kinase" evidence="15">
    <location>
        <begin position="250"/>
        <end position="459"/>
    </location>
</feature>
<dbReference type="SMART" id="SM00387">
    <property type="entry name" value="HATPase_c"/>
    <property type="match status" value="1"/>
</dbReference>
<dbReference type="Gene3D" id="1.10.287.130">
    <property type="match status" value="1"/>
</dbReference>
<dbReference type="Proteomes" id="UP000033673">
    <property type="component" value="Unassembled WGS sequence"/>
</dbReference>
<dbReference type="InterPro" id="IPR005467">
    <property type="entry name" value="His_kinase_dom"/>
</dbReference>
<comment type="subcellular location">
    <subcellularLocation>
        <location evidence="2">Cell membrane</location>
        <topology evidence="2">Multi-pass membrane protein</topology>
    </subcellularLocation>
</comment>
<dbReference type="AlphaFoldDB" id="A0A0F4NHS6"/>
<evidence type="ECO:0000259" key="16">
    <source>
        <dbReference type="PROSITE" id="PS50885"/>
    </source>
</evidence>
<dbReference type="PROSITE" id="PS50109">
    <property type="entry name" value="HIS_KIN"/>
    <property type="match status" value="1"/>
</dbReference>
<evidence type="ECO:0000256" key="4">
    <source>
        <dbReference type="ARBA" id="ARBA00022475"/>
    </source>
</evidence>
<dbReference type="InterPro" id="IPR058125">
    <property type="entry name" value="CpxA"/>
</dbReference>
<evidence type="ECO:0000256" key="1">
    <source>
        <dbReference type="ARBA" id="ARBA00000085"/>
    </source>
</evidence>
<feature type="domain" description="HAMP" evidence="16">
    <location>
        <begin position="189"/>
        <end position="242"/>
    </location>
</feature>
<keyword evidence="11 14" id="KW-1133">Transmembrane helix</keyword>
<dbReference type="GO" id="GO:0005524">
    <property type="term" value="F:ATP binding"/>
    <property type="evidence" value="ECO:0007669"/>
    <property type="project" value="UniProtKB-KW"/>
</dbReference>
<dbReference type="OrthoDB" id="9804645at2"/>
<evidence type="ECO:0000256" key="2">
    <source>
        <dbReference type="ARBA" id="ARBA00004651"/>
    </source>
</evidence>
<evidence type="ECO:0000256" key="14">
    <source>
        <dbReference type="SAM" id="Phobius"/>
    </source>
</evidence>
<accession>A0A0F4NHS6</accession>
<dbReference type="GO" id="GO:0000155">
    <property type="term" value="F:phosphorelay sensor kinase activity"/>
    <property type="evidence" value="ECO:0007669"/>
    <property type="project" value="InterPro"/>
</dbReference>
<comment type="caution">
    <text evidence="17">The sequence shown here is derived from an EMBL/GenBank/DDBJ whole genome shotgun (WGS) entry which is preliminary data.</text>
</comment>
<dbReference type="InterPro" id="IPR036890">
    <property type="entry name" value="HATPase_C_sf"/>
</dbReference>
<dbReference type="CDD" id="cd06225">
    <property type="entry name" value="HAMP"/>
    <property type="match status" value="1"/>
</dbReference>
<sequence>MRLPKITSLYGRIFAIFWFTMFLVLMAVLSLPHLDPRKARDIPNDHFDRLIELKSSIEKRFANETDLARVLFQLEGGKRSPRDPRPRFFVTDQNGNLFTTQDHRDFRIRALQNFTTSVDIPDGPKQKLYGNYMLAGPLPITLAKQDLLLYVGVKWNLPPPFLLRMFDRPLQLLFVVMLVSTPLLLWLAWALSQPARKLERAAKRVASGEFVVDPALEKGTSEFRQAGASFNQMVEAVNQMILGQQRLLSDISHELRSPLTRLRMANALATRKQGESPELTRIDTEAQRLEQMISELLELSRMQVDSHLTREPQPMSSLWEVILNDAQFEAEQMDKKLTFSEIPERIISGNPKLLMSALDNIVRNAIYYGKDRIDVDFIEHKQQIVITVDDNGEGVPDHELDAIFRPFYRVSTARDRHSGGTGLGLTITESAIRQHSGRIAAKRSKLGGLRVEISLPLTAQNSSRKVNP</sequence>
<dbReference type="EMBL" id="JXXV01000019">
    <property type="protein sequence ID" value="KJY82657.1"/>
    <property type="molecule type" value="Genomic_DNA"/>
</dbReference>
<dbReference type="CDD" id="cd00082">
    <property type="entry name" value="HisKA"/>
    <property type="match status" value="1"/>
</dbReference>
<dbReference type="SMART" id="SM00388">
    <property type="entry name" value="HisKA"/>
    <property type="match status" value="1"/>
</dbReference>
<keyword evidence="9" id="KW-0418">Kinase</keyword>
<keyword evidence="7 14" id="KW-0812">Transmembrane</keyword>
<dbReference type="STRING" id="579748.TW81_12640"/>
<keyword evidence="18" id="KW-1185">Reference proteome</keyword>
<dbReference type="InterPro" id="IPR003660">
    <property type="entry name" value="HAMP_dom"/>
</dbReference>
<gene>
    <name evidence="17" type="primary">cpxA</name>
    <name evidence="17" type="ORF">TW81_12640</name>
</gene>
<evidence type="ECO:0000256" key="5">
    <source>
        <dbReference type="ARBA" id="ARBA00022553"/>
    </source>
</evidence>
<evidence type="ECO:0000256" key="10">
    <source>
        <dbReference type="ARBA" id="ARBA00022840"/>
    </source>
</evidence>
<protein>
    <recommendedName>
        <fullName evidence="3">histidine kinase</fullName>
        <ecNumber evidence="3">2.7.13.3</ecNumber>
    </recommendedName>
</protein>
<keyword evidence="10" id="KW-0067">ATP-binding</keyword>
<dbReference type="Gene3D" id="3.30.565.10">
    <property type="entry name" value="Histidine kinase-like ATPase, C-terminal domain"/>
    <property type="match status" value="1"/>
</dbReference>
<organism evidence="17 18">
    <name type="scientific">Vibrio galatheae</name>
    <dbReference type="NCBI Taxonomy" id="579748"/>
    <lineage>
        <taxon>Bacteria</taxon>
        <taxon>Pseudomonadati</taxon>
        <taxon>Pseudomonadota</taxon>
        <taxon>Gammaproteobacteria</taxon>
        <taxon>Vibrionales</taxon>
        <taxon>Vibrionaceae</taxon>
        <taxon>Vibrio</taxon>
    </lineage>
</organism>
<dbReference type="Pfam" id="PF16527">
    <property type="entry name" value="CpxA_peri"/>
    <property type="match status" value="1"/>
</dbReference>
<dbReference type="SUPFAM" id="SSF55874">
    <property type="entry name" value="ATPase domain of HSP90 chaperone/DNA topoisomerase II/histidine kinase"/>
    <property type="match status" value="1"/>
</dbReference>
<dbReference type="FunFam" id="3.30.565.10:FF:000011">
    <property type="entry name" value="Sensor histidine kinase CpxA"/>
    <property type="match status" value="1"/>
</dbReference>
<dbReference type="Pfam" id="PF00512">
    <property type="entry name" value="HisKA"/>
    <property type="match status" value="1"/>
</dbReference>
<dbReference type="InterPro" id="IPR050398">
    <property type="entry name" value="HssS/ArlS-like"/>
</dbReference>
<keyword evidence="13 14" id="KW-0472">Membrane</keyword>